<keyword evidence="3" id="KW-1185">Reference proteome</keyword>
<proteinExistence type="predicted"/>
<name>A0A6A5VUB6_9PLEO</name>
<feature type="signal peptide" evidence="1">
    <location>
        <begin position="1"/>
        <end position="19"/>
    </location>
</feature>
<accession>A0A6A5VUB6</accession>
<evidence type="ECO:0000256" key="1">
    <source>
        <dbReference type="SAM" id="SignalP"/>
    </source>
</evidence>
<gene>
    <name evidence="2" type="ORF">P154DRAFT_528109</name>
</gene>
<keyword evidence="1" id="KW-0732">Signal</keyword>
<protein>
    <submittedName>
        <fullName evidence="2">Uncharacterized protein</fullName>
    </submittedName>
</protein>
<sequence>MHASKSLILTFAFLASAASTPTPQLQDVDWSKVDYGRREAAPTAALVPILVACGENLDWLKVDWGRRGAAPTAVPSPNTAV</sequence>
<evidence type="ECO:0000313" key="3">
    <source>
        <dbReference type="Proteomes" id="UP000799779"/>
    </source>
</evidence>
<evidence type="ECO:0000313" key="2">
    <source>
        <dbReference type="EMBL" id="KAF1992970.1"/>
    </source>
</evidence>
<organism evidence="2 3">
    <name type="scientific">Amniculicola lignicola CBS 123094</name>
    <dbReference type="NCBI Taxonomy" id="1392246"/>
    <lineage>
        <taxon>Eukaryota</taxon>
        <taxon>Fungi</taxon>
        <taxon>Dikarya</taxon>
        <taxon>Ascomycota</taxon>
        <taxon>Pezizomycotina</taxon>
        <taxon>Dothideomycetes</taxon>
        <taxon>Pleosporomycetidae</taxon>
        <taxon>Pleosporales</taxon>
        <taxon>Amniculicolaceae</taxon>
        <taxon>Amniculicola</taxon>
    </lineage>
</organism>
<dbReference type="Proteomes" id="UP000799779">
    <property type="component" value="Unassembled WGS sequence"/>
</dbReference>
<dbReference type="EMBL" id="ML977744">
    <property type="protein sequence ID" value="KAF1992970.1"/>
    <property type="molecule type" value="Genomic_DNA"/>
</dbReference>
<dbReference type="AlphaFoldDB" id="A0A6A5VUB6"/>
<feature type="chain" id="PRO_5025609427" evidence="1">
    <location>
        <begin position="20"/>
        <end position="81"/>
    </location>
</feature>
<reference evidence="2" key="1">
    <citation type="journal article" date="2020" name="Stud. Mycol.">
        <title>101 Dothideomycetes genomes: a test case for predicting lifestyles and emergence of pathogens.</title>
        <authorList>
            <person name="Haridas S."/>
            <person name="Albert R."/>
            <person name="Binder M."/>
            <person name="Bloem J."/>
            <person name="Labutti K."/>
            <person name="Salamov A."/>
            <person name="Andreopoulos B."/>
            <person name="Baker S."/>
            <person name="Barry K."/>
            <person name="Bills G."/>
            <person name="Bluhm B."/>
            <person name="Cannon C."/>
            <person name="Castanera R."/>
            <person name="Culley D."/>
            <person name="Daum C."/>
            <person name="Ezra D."/>
            <person name="Gonzalez J."/>
            <person name="Henrissat B."/>
            <person name="Kuo A."/>
            <person name="Liang C."/>
            <person name="Lipzen A."/>
            <person name="Lutzoni F."/>
            <person name="Magnuson J."/>
            <person name="Mondo S."/>
            <person name="Nolan M."/>
            <person name="Ohm R."/>
            <person name="Pangilinan J."/>
            <person name="Park H.-J."/>
            <person name="Ramirez L."/>
            <person name="Alfaro M."/>
            <person name="Sun H."/>
            <person name="Tritt A."/>
            <person name="Yoshinaga Y."/>
            <person name="Zwiers L.-H."/>
            <person name="Turgeon B."/>
            <person name="Goodwin S."/>
            <person name="Spatafora J."/>
            <person name="Crous P."/>
            <person name="Grigoriev I."/>
        </authorList>
    </citation>
    <scope>NUCLEOTIDE SEQUENCE</scope>
    <source>
        <strain evidence="2">CBS 123094</strain>
    </source>
</reference>